<gene>
    <name evidence="2" type="ORF">METZ01_LOCUS122372</name>
</gene>
<evidence type="ECO:0000256" key="1">
    <source>
        <dbReference type="SAM" id="MobiDB-lite"/>
    </source>
</evidence>
<sequence>MKALLSLNESTTAEILADLLQIDPEQAQQIAGQLRLSEILNLVQELKANNMWEANEILKPYLAELGSGTQSQGLGRAKQPPKNDPTAPAGGGTGPASGDQHSPNNVSSSTTGSQRPNLSGPETPPGEQAPNYTMDIKKDGQPIASSNVGPDGAARAIRTGPKSSGKAAGLHALRAVKGVQ</sequence>
<dbReference type="AlphaFoldDB" id="A0A381XXN5"/>
<name>A0A381XXN5_9ZZZZ</name>
<feature type="region of interest" description="Disordered" evidence="1">
    <location>
        <begin position="69"/>
        <end position="180"/>
    </location>
</feature>
<accession>A0A381XXN5</accession>
<protein>
    <submittedName>
        <fullName evidence="2">Uncharacterized protein</fullName>
    </submittedName>
</protein>
<organism evidence="2">
    <name type="scientific">marine metagenome</name>
    <dbReference type="NCBI Taxonomy" id="408172"/>
    <lineage>
        <taxon>unclassified sequences</taxon>
        <taxon>metagenomes</taxon>
        <taxon>ecological metagenomes</taxon>
    </lineage>
</organism>
<reference evidence="2" key="1">
    <citation type="submission" date="2018-05" db="EMBL/GenBank/DDBJ databases">
        <authorList>
            <person name="Lanie J.A."/>
            <person name="Ng W.-L."/>
            <person name="Kazmierczak K.M."/>
            <person name="Andrzejewski T.M."/>
            <person name="Davidsen T.M."/>
            <person name="Wayne K.J."/>
            <person name="Tettelin H."/>
            <person name="Glass J.I."/>
            <person name="Rusch D."/>
            <person name="Podicherti R."/>
            <person name="Tsui H.-C.T."/>
            <person name="Winkler M.E."/>
        </authorList>
    </citation>
    <scope>NUCLEOTIDE SEQUENCE</scope>
</reference>
<proteinExistence type="predicted"/>
<dbReference type="EMBL" id="UINC01016754">
    <property type="protein sequence ID" value="SVA69518.1"/>
    <property type="molecule type" value="Genomic_DNA"/>
</dbReference>
<feature type="compositionally biased region" description="Polar residues" evidence="1">
    <location>
        <begin position="99"/>
        <end position="117"/>
    </location>
</feature>
<evidence type="ECO:0000313" key="2">
    <source>
        <dbReference type="EMBL" id="SVA69518.1"/>
    </source>
</evidence>